<reference evidence="2 3" key="1">
    <citation type="journal article" date="2012" name="Genet. Mol. Biol.">
        <title>Analysis of 16S rRNA and mxaF genes revealing insights into Methylobacterium niche-specific plant association.</title>
        <authorList>
            <person name="Dourado M.N."/>
            <person name="Andreote F.D."/>
            <person name="Dini-Andreote F."/>
            <person name="Conti R."/>
            <person name="Araujo J.M."/>
            <person name="Araujo W.L."/>
        </authorList>
    </citation>
    <scope>NUCLEOTIDE SEQUENCE [LARGE SCALE GENOMIC DNA]</scope>
    <source>
        <strain evidence="2 3">SR1.6/4</strain>
    </source>
</reference>
<evidence type="ECO:0008006" key="4">
    <source>
        <dbReference type="Google" id="ProtNLM"/>
    </source>
</evidence>
<organism evidence="2 3">
    <name type="scientific">Methylobacterium radiotolerans</name>
    <dbReference type="NCBI Taxonomy" id="31998"/>
    <lineage>
        <taxon>Bacteria</taxon>
        <taxon>Pseudomonadati</taxon>
        <taxon>Pseudomonadota</taxon>
        <taxon>Alphaproteobacteria</taxon>
        <taxon>Hyphomicrobiales</taxon>
        <taxon>Methylobacteriaceae</taxon>
        <taxon>Methylobacterium</taxon>
    </lineage>
</organism>
<protein>
    <recommendedName>
        <fullName evidence="4">Secreted protein</fullName>
    </recommendedName>
</protein>
<sequence>MQLICCPVFATCVGFALGTMVVQAVLGDAVQAHRVSQRIDHAAAVDAPCHRQCQAGSTMFVDRRQDAQTSTVLGLRRAESKLQTWLYVQPFSRRMPNG</sequence>
<proteinExistence type="predicted"/>
<feature type="signal peptide" evidence="1">
    <location>
        <begin position="1"/>
        <end position="24"/>
    </location>
</feature>
<evidence type="ECO:0000313" key="3">
    <source>
        <dbReference type="Proteomes" id="UP001349262"/>
    </source>
</evidence>
<dbReference type="Proteomes" id="UP001349262">
    <property type="component" value="Unassembled WGS sequence"/>
</dbReference>
<keyword evidence="3" id="KW-1185">Reference proteome</keyword>
<name>A0ABU7T615_9HYPH</name>
<keyword evidence="1" id="KW-0732">Signal</keyword>
<dbReference type="EMBL" id="MLBY01000002">
    <property type="protein sequence ID" value="MEE7456006.1"/>
    <property type="molecule type" value="Genomic_DNA"/>
</dbReference>
<accession>A0ABU7T615</accession>
<comment type="caution">
    <text evidence="2">The sequence shown here is derived from an EMBL/GenBank/DDBJ whole genome shotgun (WGS) entry which is preliminary data.</text>
</comment>
<gene>
    <name evidence="2" type="ORF">MRSR164_04030</name>
</gene>
<evidence type="ECO:0000256" key="1">
    <source>
        <dbReference type="SAM" id="SignalP"/>
    </source>
</evidence>
<feature type="chain" id="PRO_5045845020" description="Secreted protein" evidence="1">
    <location>
        <begin position="25"/>
        <end position="98"/>
    </location>
</feature>
<evidence type="ECO:0000313" key="2">
    <source>
        <dbReference type="EMBL" id="MEE7456006.1"/>
    </source>
</evidence>